<dbReference type="FunFam" id="3.80.10.10:FF:000400">
    <property type="entry name" value="Nuclear pore complex protein NUP107"/>
    <property type="match status" value="1"/>
</dbReference>
<keyword evidence="6" id="KW-0812">Transmembrane</keyword>
<evidence type="ECO:0000259" key="7">
    <source>
        <dbReference type="Pfam" id="PF08263"/>
    </source>
</evidence>
<dbReference type="InterPro" id="IPR032675">
    <property type="entry name" value="LRR_dom_sf"/>
</dbReference>
<protein>
    <recommendedName>
        <fullName evidence="7">Leucine-rich repeat-containing N-terminal plant-type domain-containing protein</fullName>
    </recommendedName>
</protein>
<keyword evidence="5 6" id="KW-0472">Membrane</keyword>
<dbReference type="AlphaFoldDB" id="A0AAV5LG14"/>
<dbReference type="Pfam" id="PF00560">
    <property type="entry name" value="LRR_1"/>
    <property type="match status" value="3"/>
</dbReference>
<keyword evidence="9" id="KW-1185">Reference proteome</keyword>
<gene>
    <name evidence="8" type="ORF">SLEP1_g44078</name>
</gene>
<feature type="transmembrane region" description="Helical" evidence="6">
    <location>
        <begin position="230"/>
        <end position="257"/>
    </location>
</feature>
<evidence type="ECO:0000256" key="5">
    <source>
        <dbReference type="ARBA" id="ARBA00023136"/>
    </source>
</evidence>
<keyword evidence="3" id="KW-0732">Signal</keyword>
<dbReference type="PANTHER" id="PTHR48010:SF55">
    <property type="entry name" value="OS01G0607900 PROTEIN"/>
    <property type="match status" value="1"/>
</dbReference>
<evidence type="ECO:0000256" key="2">
    <source>
        <dbReference type="ARBA" id="ARBA00022614"/>
    </source>
</evidence>
<comment type="caution">
    <text evidence="8">The sequence shown here is derived from an EMBL/GenBank/DDBJ whole genome shotgun (WGS) entry which is preliminary data.</text>
</comment>
<evidence type="ECO:0000313" key="8">
    <source>
        <dbReference type="EMBL" id="GKV35872.1"/>
    </source>
</evidence>
<dbReference type="SUPFAM" id="SSF52058">
    <property type="entry name" value="L domain-like"/>
    <property type="match status" value="1"/>
</dbReference>
<keyword evidence="6" id="KW-1133">Transmembrane helix</keyword>
<dbReference type="InterPro" id="IPR001611">
    <property type="entry name" value="Leu-rich_rpt"/>
</dbReference>
<dbReference type="GO" id="GO:0016020">
    <property type="term" value="C:membrane"/>
    <property type="evidence" value="ECO:0007669"/>
    <property type="project" value="UniProtKB-SubCell"/>
</dbReference>
<evidence type="ECO:0000256" key="1">
    <source>
        <dbReference type="ARBA" id="ARBA00004370"/>
    </source>
</evidence>
<dbReference type="PANTHER" id="PTHR48010">
    <property type="entry name" value="OS05G0588300 PROTEIN"/>
    <property type="match status" value="1"/>
</dbReference>
<organism evidence="8 9">
    <name type="scientific">Rubroshorea leprosula</name>
    <dbReference type="NCBI Taxonomy" id="152421"/>
    <lineage>
        <taxon>Eukaryota</taxon>
        <taxon>Viridiplantae</taxon>
        <taxon>Streptophyta</taxon>
        <taxon>Embryophyta</taxon>
        <taxon>Tracheophyta</taxon>
        <taxon>Spermatophyta</taxon>
        <taxon>Magnoliopsida</taxon>
        <taxon>eudicotyledons</taxon>
        <taxon>Gunneridae</taxon>
        <taxon>Pentapetalae</taxon>
        <taxon>rosids</taxon>
        <taxon>malvids</taxon>
        <taxon>Malvales</taxon>
        <taxon>Dipterocarpaceae</taxon>
        <taxon>Rubroshorea</taxon>
    </lineage>
</organism>
<evidence type="ECO:0000313" key="9">
    <source>
        <dbReference type="Proteomes" id="UP001054252"/>
    </source>
</evidence>
<dbReference type="Pfam" id="PF08263">
    <property type="entry name" value="LRRNT_2"/>
    <property type="match status" value="1"/>
</dbReference>
<dbReference type="InterPro" id="IPR050994">
    <property type="entry name" value="At_inactive_RLKs"/>
</dbReference>
<dbReference type="InterPro" id="IPR013210">
    <property type="entry name" value="LRR_N_plant-typ"/>
</dbReference>
<accession>A0AAV5LG14</accession>
<comment type="subcellular location">
    <subcellularLocation>
        <location evidence="1">Membrane</location>
    </subcellularLocation>
</comment>
<name>A0AAV5LG14_9ROSI</name>
<evidence type="ECO:0000256" key="3">
    <source>
        <dbReference type="ARBA" id="ARBA00022729"/>
    </source>
</evidence>
<proteinExistence type="predicted"/>
<dbReference type="EMBL" id="BPVZ01000113">
    <property type="protein sequence ID" value="GKV35872.1"/>
    <property type="molecule type" value="Genomic_DNA"/>
</dbReference>
<sequence length="278" mass="30192">MDFLMVVHSKAVPTVISVLLWLLISCSLNYGLQGDIDCLKSIKDSLEDPSGYLNATWNFNNNTEGFICRFTGIECWHPDENKVLAIQLSDMGLKGKFPPGIKNCSSLTNLDLSNNELFGPIPVEISKILPYATSLNLSSNNFSGQIPENVANVTYMNALNLDHNRLTGQIPPELGLLPRLKNLTVADNLLTGPIPNFQISIPADSFANNPGLCGKPLDPCQSTETRAHRGMIAVAAAGGVTVATMAVVIIIIIILAIRRSGYRSALVQPYNVRKEEEG</sequence>
<keyword evidence="2" id="KW-0433">Leucine-rich repeat</keyword>
<keyword evidence="4" id="KW-0677">Repeat</keyword>
<reference evidence="8 9" key="1">
    <citation type="journal article" date="2021" name="Commun. Biol.">
        <title>The genome of Shorea leprosula (Dipterocarpaceae) highlights the ecological relevance of drought in aseasonal tropical rainforests.</title>
        <authorList>
            <person name="Ng K.K.S."/>
            <person name="Kobayashi M.J."/>
            <person name="Fawcett J.A."/>
            <person name="Hatakeyama M."/>
            <person name="Paape T."/>
            <person name="Ng C.H."/>
            <person name="Ang C.C."/>
            <person name="Tnah L.H."/>
            <person name="Lee C.T."/>
            <person name="Nishiyama T."/>
            <person name="Sese J."/>
            <person name="O'Brien M.J."/>
            <person name="Copetti D."/>
            <person name="Mohd Noor M.I."/>
            <person name="Ong R.C."/>
            <person name="Putra M."/>
            <person name="Sireger I.Z."/>
            <person name="Indrioko S."/>
            <person name="Kosugi Y."/>
            <person name="Izuno A."/>
            <person name="Isagi Y."/>
            <person name="Lee S.L."/>
            <person name="Shimizu K.K."/>
        </authorList>
    </citation>
    <scope>NUCLEOTIDE SEQUENCE [LARGE SCALE GENOMIC DNA]</scope>
    <source>
        <strain evidence="8">214</strain>
    </source>
</reference>
<dbReference type="Gene3D" id="3.80.10.10">
    <property type="entry name" value="Ribonuclease Inhibitor"/>
    <property type="match status" value="1"/>
</dbReference>
<feature type="domain" description="Leucine-rich repeat-containing N-terminal plant-type" evidence="7">
    <location>
        <begin position="33"/>
        <end position="76"/>
    </location>
</feature>
<feature type="transmembrane region" description="Helical" evidence="6">
    <location>
        <begin position="12"/>
        <end position="32"/>
    </location>
</feature>
<evidence type="ECO:0000256" key="4">
    <source>
        <dbReference type="ARBA" id="ARBA00022737"/>
    </source>
</evidence>
<evidence type="ECO:0000256" key="6">
    <source>
        <dbReference type="SAM" id="Phobius"/>
    </source>
</evidence>
<dbReference type="Proteomes" id="UP001054252">
    <property type="component" value="Unassembled WGS sequence"/>
</dbReference>